<dbReference type="EMBL" id="WAAF01008532">
    <property type="protein sequence ID" value="NXX43369.1"/>
    <property type="molecule type" value="Genomic_DNA"/>
</dbReference>
<feature type="compositionally biased region" description="Polar residues" evidence="1">
    <location>
        <begin position="380"/>
        <end position="394"/>
    </location>
</feature>
<dbReference type="InterPro" id="IPR003599">
    <property type="entry name" value="Ig_sub"/>
</dbReference>
<keyword evidence="4" id="KW-1185">Reference proteome</keyword>
<feature type="region of interest" description="Disordered" evidence="1">
    <location>
        <begin position="818"/>
        <end position="866"/>
    </location>
</feature>
<dbReference type="InterPro" id="IPR013783">
    <property type="entry name" value="Ig-like_fold"/>
</dbReference>
<evidence type="ECO:0000256" key="1">
    <source>
        <dbReference type="SAM" id="MobiDB-lite"/>
    </source>
</evidence>
<feature type="compositionally biased region" description="Polar residues" evidence="1">
    <location>
        <begin position="842"/>
        <end position="856"/>
    </location>
</feature>
<evidence type="ECO:0000313" key="4">
    <source>
        <dbReference type="Proteomes" id="UP000627253"/>
    </source>
</evidence>
<accession>A0A852J4K5</accession>
<evidence type="ECO:0000259" key="2">
    <source>
        <dbReference type="PROSITE" id="PS50835"/>
    </source>
</evidence>
<feature type="compositionally biased region" description="Polar residues" evidence="1">
    <location>
        <begin position="579"/>
        <end position="589"/>
    </location>
</feature>
<feature type="region of interest" description="Disordered" evidence="1">
    <location>
        <begin position="257"/>
        <end position="295"/>
    </location>
</feature>
<feature type="region of interest" description="Disordered" evidence="1">
    <location>
        <begin position="911"/>
        <end position="933"/>
    </location>
</feature>
<feature type="region of interest" description="Disordered" evidence="1">
    <location>
        <begin position="977"/>
        <end position="1030"/>
    </location>
</feature>
<dbReference type="Gene3D" id="2.60.40.10">
    <property type="entry name" value="Immunoglobulins"/>
    <property type="match status" value="1"/>
</dbReference>
<feature type="compositionally biased region" description="Low complexity" evidence="1">
    <location>
        <begin position="661"/>
        <end position="671"/>
    </location>
</feature>
<feature type="region of interest" description="Disordered" evidence="1">
    <location>
        <begin position="340"/>
        <end position="417"/>
    </location>
</feature>
<sequence length="1030" mass="109235">EDGRIAVATSGALSLRPADTFDTGLYHCVSTSGQQADSLTFRITVLDTHLEPSGVNGARLSAAAGSTLHLPCAATAAPDAAISWVLPQQVVLQHSVRNKHVCDNGTLRIEGVTERDSGYFRCVAANQYGVDLLVFQVLVRKDGPTLKEKRKAEGGWEEGEGSGNALLASATTQTQPPATPAASTAHLGSAASAPRSGVVPSTHEGNSHRSTTHRHYGDRTSRRFRGHRRQFVSSARRVDPQRWAAFLERTKRNSTLMEKRGEVVTNPPIPVPRSSEGSEDEEETSGDLKSPEEEFMMPVTERVTLSPLGRAMGSVRTAEPEVTSSNTPASRTSLLVAVTPLPSPFSQPESSDSRRPQTYPNPTTTTPWQRADLSPMPPTGVNQPMASDGATGTSRLLPAGHSWVPSGEGNNQHSDPVPMTPMTDVTATSKSGVSQNTLDKLQLSTEPVGKISTQAGHHMSVVTVSEPRPEFGDIYFHRTQEQTTPKPPLTSAVTTGLQTQRVQEAAARTAQAQQPSGRQRKIPGRRRVVQPGRVPRVKEHRLPFGRPDPGAAGVHVPDSPAPDNSSSSIIPFSPEAPLSSPSTVSVHSVGTHQSTAFLKEEENKPRAKQQAAPAVLPLSTEGTQAAPQWQLESTAPFQTKTKRVQPSSIRLTATTVLPAHTATETTHTSSTKIASTLDSVSPSTEPKTSPEDFQRGKTTWQHLFGNSAPKEVLKEQTDVFPSTEVWTTLPKTTAALSRESPLHLMPISTGGSLNSSFLSSNTPIPDGNGKVEEHPPTTKPHSYSYPAPRVTKDMGGKSLKSTVTPISAPQTNTKITKSKAFRAGRKRGQRRKRPPKAPTHSVAVSHSTTASPTGNTARLVVPAAGSPPLPAGPTAAVPLSASTSTVLVTGAPAQWSRNTPVAPQHVPTAATPLTLRDSPSVASPGDGRVTQSPTTPIRATVWLSEPFNATGTQPAMVRAAPGAEPAQQMKATTMVGDKSHLEMGESVPQEDHVAQDTLTARTKARTSAAATTDSTQHLTPPPAPVAAAPP</sequence>
<feature type="domain" description="Ig-like" evidence="2">
    <location>
        <begin position="52"/>
        <end position="126"/>
    </location>
</feature>
<dbReference type="OrthoDB" id="10062932at2759"/>
<dbReference type="AlphaFoldDB" id="A0A852J4K5"/>
<organism evidence="3 4">
    <name type="scientific">Tricholaema leucomelas</name>
    <name type="common">pied barbet</name>
    <dbReference type="NCBI Taxonomy" id="240729"/>
    <lineage>
        <taxon>Eukaryota</taxon>
        <taxon>Metazoa</taxon>
        <taxon>Chordata</taxon>
        <taxon>Craniata</taxon>
        <taxon>Vertebrata</taxon>
        <taxon>Euteleostomi</taxon>
        <taxon>Archelosauria</taxon>
        <taxon>Archosauria</taxon>
        <taxon>Dinosauria</taxon>
        <taxon>Saurischia</taxon>
        <taxon>Theropoda</taxon>
        <taxon>Coelurosauria</taxon>
        <taxon>Aves</taxon>
        <taxon>Neognathae</taxon>
        <taxon>Neoaves</taxon>
        <taxon>Telluraves</taxon>
        <taxon>Coraciimorphae</taxon>
        <taxon>Piciformes</taxon>
        <taxon>Lybiidae</taxon>
        <taxon>Tricholaema lacrymosa</taxon>
    </lineage>
</organism>
<feature type="compositionally biased region" description="Pro residues" evidence="1">
    <location>
        <begin position="1019"/>
        <end position="1030"/>
    </location>
</feature>
<feature type="region of interest" description="Disordered" evidence="1">
    <location>
        <begin position="170"/>
        <end position="237"/>
    </location>
</feature>
<name>A0A852J4K5_9PICI</name>
<feature type="region of interest" description="Disordered" evidence="1">
    <location>
        <begin position="661"/>
        <end position="695"/>
    </location>
</feature>
<dbReference type="InterPro" id="IPR007110">
    <property type="entry name" value="Ig-like_dom"/>
</dbReference>
<dbReference type="Pfam" id="PF07679">
    <property type="entry name" value="I-set"/>
    <property type="match status" value="1"/>
</dbReference>
<feature type="compositionally biased region" description="Low complexity" evidence="1">
    <location>
        <begin position="557"/>
        <end position="571"/>
    </location>
</feature>
<comment type="caution">
    <text evidence="3">The sequence shown here is derived from an EMBL/GenBank/DDBJ whole genome shotgun (WGS) entry which is preliminary data.</text>
</comment>
<feature type="compositionally biased region" description="Basic and acidic residues" evidence="1">
    <location>
        <begin position="977"/>
        <end position="994"/>
    </location>
</feature>
<dbReference type="SMART" id="SM00409">
    <property type="entry name" value="IG"/>
    <property type="match status" value="1"/>
</dbReference>
<protein>
    <submittedName>
        <fullName evidence="3">IGS10 protein</fullName>
    </submittedName>
</protein>
<evidence type="ECO:0000313" key="3">
    <source>
        <dbReference type="EMBL" id="NXX43369.1"/>
    </source>
</evidence>
<dbReference type="InterPro" id="IPR036179">
    <property type="entry name" value="Ig-like_dom_sf"/>
</dbReference>
<gene>
    <name evidence="3" type="primary">Igsf10_1</name>
    <name evidence="3" type="ORF">TRILEU_R15087</name>
</gene>
<dbReference type="Proteomes" id="UP000627253">
    <property type="component" value="Unassembled WGS sequence"/>
</dbReference>
<dbReference type="InterPro" id="IPR003598">
    <property type="entry name" value="Ig_sub2"/>
</dbReference>
<feature type="compositionally biased region" description="Basic residues" evidence="1">
    <location>
        <begin position="818"/>
        <end position="835"/>
    </location>
</feature>
<reference evidence="3" key="1">
    <citation type="submission" date="2020-02" db="EMBL/GenBank/DDBJ databases">
        <title>Bird 10,000 Genomes (B10K) Project - Family phase.</title>
        <authorList>
            <person name="Zhang G."/>
        </authorList>
    </citation>
    <scope>NUCLEOTIDE SEQUENCE</scope>
    <source>
        <strain evidence="3">B10K-DU-002-37</strain>
        <tissue evidence="3">Muscle</tissue>
    </source>
</reference>
<feature type="compositionally biased region" description="Low complexity" evidence="1">
    <location>
        <begin position="356"/>
        <end position="367"/>
    </location>
</feature>
<proteinExistence type="predicted"/>
<feature type="non-terminal residue" evidence="3">
    <location>
        <position position="1"/>
    </location>
</feature>
<dbReference type="SMART" id="SM00408">
    <property type="entry name" value="IGc2"/>
    <property type="match status" value="1"/>
</dbReference>
<feature type="non-terminal residue" evidence="3">
    <location>
        <position position="1030"/>
    </location>
</feature>
<dbReference type="PROSITE" id="PS50835">
    <property type="entry name" value="IG_LIKE"/>
    <property type="match status" value="1"/>
</dbReference>
<feature type="compositionally biased region" description="Low complexity" evidence="1">
    <location>
        <begin position="997"/>
        <end position="1015"/>
    </location>
</feature>
<feature type="compositionally biased region" description="Basic residues" evidence="1">
    <location>
        <begin position="518"/>
        <end position="528"/>
    </location>
</feature>
<feature type="compositionally biased region" description="Polar residues" evidence="1">
    <location>
        <begin position="672"/>
        <end position="687"/>
    </location>
</feature>
<dbReference type="CDD" id="cd00096">
    <property type="entry name" value="Ig"/>
    <property type="match status" value="1"/>
</dbReference>
<feature type="region of interest" description="Disordered" evidence="1">
    <location>
        <begin position="507"/>
        <end position="589"/>
    </location>
</feature>
<dbReference type="SUPFAM" id="SSF48726">
    <property type="entry name" value="Immunoglobulin"/>
    <property type="match status" value="1"/>
</dbReference>
<feature type="compositionally biased region" description="Low complexity" evidence="1">
    <location>
        <begin position="170"/>
        <end position="185"/>
    </location>
</feature>
<dbReference type="InterPro" id="IPR013098">
    <property type="entry name" value="Ig_I-set"/>
</dbReference>
<feature type="region of interest" description="Disordered" evidence="1">
    <location>
        <begin position="762"/>
        <end position="790"/>
    </location>
</feature>